<dbReference type="Proteomes" id="UP000324241">
    <property type="component" value="Unassembled WGS sequence"/>
</dbReference>
<dbReference type="InterPro" id="IPR002048">
    <property type="entry name" value="EF_hand_dom"/>
</dbReference>
<keyword evidence="1" id="KW-0106">Calcium</keyword>
<dbReference type="InterPro" id="IPR011992">
    <property type="entry name" value="EF-hand-dom_pair"/>
</dbReference>
<evidence type="ECO:0000259" key="2">
    <source>
        <dbReference type="PROSITE" id="PS50222"/>
    </source>
</evidence>
<dbReference type="AlphaFoldDB" id="A0A5M9MLN1"/>
<dbReference type="InterPro" id="IPR018247">
    <property type="entry name" value="EF_Hand_1_Ca_BS"/>
</dbReference>
<organism evidence="3 4">
    <name type="scientific">Aspergillus tanneri</name>
    <dbReference type="NCBI Taxonomy" id="1220188"/>
    <lineage>
        <taxon>Eukaryota</taxon>
        <taxon>Fungi</taxon>
        <taxon>Dikarya</taxon>
        <taxon>Ascomycota</taxon>
        <taxon>Pezizomycotina</taxon>
        <taxon>Eurotiomycetes</taxon>
        <taxon>Eurotiomycetidae</taxon>
        <taxon>Eurotiales</taxon>
        <taxon>Aspergillaceae</taxon>
        <taxon>Aspergillus</taxon>
        <taxon>Aspergillus subgen. Circumdati</taxon>
    </lineage>
</organism>
<gene>
    <name evidence="3" type="ORF">ATNIH1004_006617</name>
</gene>
<reference evidence="3 4" key="1">
    <citation type="submission" date="2019-08" db="EMBL/GenBank/DDBJ databases">
        <title>The genome sequence of a newly discovered highly antifungal drug resistant Aspergillus species, Aspergillus tanneri NIH 1004.</title>
        <authorList>
            <person name="Mounaud S."/>
            <person name="Singh I."/>
            <person name="Joardar V."/>
            <person name="Pakala S."/>
            <person name="Pakala S."/>
            <person name="Venepally P."/>
            <person name="Chung J.K."/>
            <person name="Losada L."/>
            <person name="Nierman W.C."/>
        </authorList>
    </citation>
    <scope>NUCLEOTIDE SEQUENCE [LARGE SCALE GENOMIC DNA]</scope>
    <source>
        <strain evidence="3 4">NIH1004</strain>
    </source>
</reference>
<dbReference type="Gene3D" id="1.10.238.10">
    <property type="entry name" value="EF-hand"/>
    <property type="match status" value="1"/>
</dbReference>
<feature type="domain" description="EF-hand" evidence="2">
    <location>
        <begin position="44"/>
        <end position="79"/>
    </location>
</feature>
<evidence type="ECO:0000256" key="1">
    <source>
        <dbReference type="ARBA" id="ARBA00022837"/>
    </source>
</evidence>
<comment type="caution">
    <text evidence="3">The sequence shown here is derived from an EMBL/GenBank/DDBJ whole genome shotgun (WGS) entry which is preliminary data.</text>
</comment>
<dbReference type="GO" id="GO:0005509">
    <property type="term" value="F:calcium ion binding"/>
    <property type="evidence" value="ECO:0007669"/>
    <property type="project" value="InterPro"/>
</dbReference>
<dbReference type="OrthoDB" id="10364158at2759"/>
<protein>
    <recommendedName>
        <fullName evidence="2">EF-hand domain-containing protein</fullName>
    </recommendedName>
</protein>
<sequence>MSDKTERKLSGKHFILPVYIHVDGYLGFLVGLSKKEIAEKLFDGKEKAADEFMKWADTNKDGKVDFYEFFGALLSYGYEEGYPFALLMIAPGERPDKDS</sequence>
<dbReference type="EMBL" id="QUQM01000004">
    <property type="protein sequence ID" value="KAA8647915.1"/>
    <property type="molecule type" value="Genomic_DNA"/>
</dbReference>
<evidence type="ECO:0000313" key="3">
    <source>
        <dbReference type="EMBL" id="KAA8647915.1"/>
    </source>
</evidence>
<dbReference type="VEuPathDB" id="FungiDB:EYZ11_012676"/>
<dbReference type="PROSITE" id="PS50222">
    <property type="entry name" value="EF_HAND_2"/>
    <property type="match status" value="1"/>
</dbReference>
<name>A0A5M9MLN1_9EURO</name>
<evidence type="ECO:0000313" key="4">
    <source>
        <dbReference type="Proteomes" id="UP000324241"/>
    </source>
</evidence>
<accession>A0A5M9MLN1</accession>
<dbReference type="PROSITE" id="PS00018">
    <property type="entry name" value="EF_HAND_1"/>
    <property type="match status" value="1"/>
</dbReference>
<dbReference type="SUPFAM" id="SSF47473">
    <property type="entry name" value="EF-hand"/>
    <property type="match status" value="1"/>
</dbReference>
<dbReference type="RefSeq" id="XP_033427276.1">
    <property type="nucleotide sequence ID" value="XM_033571244.1"/>
</dbReference>
<dbReference type="GeneID" id="54329319"/>
<proteinExistence type="predicted"/>